<evidence type="ECO:0000256" key="1">
    <source>
        <dbReference type="SAM" id="MobiDB-lite"/>
    </source>
</evidence>
<proteinExistence type="predicted"/>
<keyword evidence="3" id="KW-1185">Reference proteome</keyword>
<dbReference type="EMBL" id="BGPR01002824">
    <property type="protein sequence ID" value="GBM79485.1"/>
    <property type="molecule type" value="Genomic_DNA"/>
</dbReference>
<protein>
    <submittedName>
        <fullName evidence="2">Uncharacterized protein</fullName>
    </submittedName>
</protein>
<organism evidence="2 3">
    <name type="scientific">Araneus ventricosus</name>
    <name type="common">Orbweaver spider</name>
    <name type="synonym">Epeira ventricosa</name>
    <dbReference type="NCBI Taxonomy" id="182803"/>
    <lineage>
        <taxon>Eukaryota</taxon>
        <taxon>Metazoa</taxon>
        <taxon>Ecdysozoa</taxon>
        <taxon>Arthropoda</taxon>
        <taxon>Chelicerata</taxon>
        <taxon>Arachnida</taxon>
        <taxon>Araneae</taxon>
        <taxon>Araneomorphae</taxon>
        <taxon>Entelegynae</taxon>
        <taxon>Araneoidea</taxon>
        <taxon>Araneidae</taxon>
        <taxon>Araneus</taxon>
    </lineage>
</organism>
<feature type="region of interest" description="Disordered" evidence="1">
    <location>
        <begin position="1"/>
        <end position="38"/>
    </location>
</feature>
<dbReference type="AlphaFoldDB" id="A0A4Y2IPA8"/>
<name>A0A4Y2IPA8_ARAVE</name>
<evidence type="ECO:0000313" key="3">
    <source>
        <dbReference type="Proteomes" id="UP000499080"/>
    </source>
</evidence>
<reference evidence="2 3" key="1">
    <citation type="journal article" date="2019" name="Sci. Rep.">
        <title>Orb-weaving spider Araneus ventricosus genome elucidates the spidroin gene catalogue.</title>
        <authorList>
            <person name="Kono N."/>
            <person name="Nakamura H."/>
            <person name="Ohtoshi R."/>
            <person name="Moran D.A.P."/>
            <person name="Shinohara A."/>
            <person name="Yoshida Y."/>
            <person name="Fujiwara M."/>
            <person name="Mori M."/>
            <person name="Tomita M."/>
            <person name="Arakawa K."/>
        </authorList>
    </citation>
    <scope>NUCLEOTIDE SEQUENCE [LARGE SCALE GENOMIC DNA]</scope>
</reference>
<gene>
    <name evidence="2" type="ORF">AVEN_57324_1</name>
</gene>
<evidence type="ECO:0000313" key="2">
    <source>
        <dbReference type="EMBL" id="GBM79485.1"/>
    </source>
</evidence>
<dbReference type="Proteomes" id="UP000499080">
    <property type="component" value="Unassembled WGS sequence"/>
</dbReference>
<accession>A0A4Y2IPA8</accession>
<sequence>MPHFEATRSLSSDGPSSFELRQTEKTTSELAPLLQTSAPHQREDVCPLLMNFQQAQHTTDNQLNRVSNLEPFGHRGRDLTTRPLRLLLGDLKRQK</sequence>
<comment type="caution">
    <text evidence="2">The sequence shown here is derived from an EMBL/GenBank/DDBJ whole genome shotgun (WGS) entry which is preliminary data.</text>
</comment>